<sequence length="54" mass="6229">MGIFFPSWLHFLGGFPPCCESHHSSSTVKTQQFIYALPSYHHARKRADHTRLTV</sequence>
<keyword evidence="2" id="KW-1185">Reference proteome</keyword>
<dbReference type="AlphaFoldDB" id="A0A0C3CHL0"/>
<evidence type="ECO:0000313" key="2">
    <source>
        <dbReference type="Proteomes" id="UP000054166"/>
    </source>
</evidence>
<organism evidence="1 2">
    <name type="scientific">Piloderma croceum (strain F 1598)</name>
    <dbReference type="NCBI Taxonomy" id="765440"/>
    <lineage>
        <taxon>Eukaryota</taxon>
        <taxon>Fungi</taxon>
        <taxon>Dikarya</taxon>
        <taxon>Basidiomycota</taxon>
        <taxon>Agaricomycotina</taxon>
        <taxon>Agaricomycetes</taxon>
        <taxon>Agaricomycetidae</taxon>
        <taxon>Atheliales</taxon>
        <taxon>Atheliaceae</taxon>
        <taxon>Piloderma</taxon>
    </lineage>
</organism>
<name>A0A0C3CHL0_PILCF</name>
<evidence type="ECO:0000313" key="1">
    <source>
        <dbReference type="EMBL" id="KIM89277.1"/>
    </source>
</evidence>
<gene>
    <name evidence="1" type="ORF">PILCRDRAFT_813209</name>
</gene>
<dbReference type="HOGENOM" id="CLU_3051141_0_0_1"/>
<dbReference type="Proteomes" id="UP000054166">
    <property type="component" value="Unassembled WGS sequence"/>
</dbReference>
<reference evidence="1 2" key="1">
    <citation type="submission" date="2014-04" db="EMBL/GenBank/DDBJ databases">
        <authorList>
            <consortium name="DOE Joint Genome Institute"/>
            <person name="Kuo A."/>
            <person name="Tarkka M."/>
            <person name="Buscot F."/>
            <person name="Kohler A."/>
            <person name="Nagy L.G."/>
            <person name="Floudas D."/>
            <person name="Copeland A."/>
            <person name="Barry K.W."/>
            <person name="Cichocki N."/>
            <person name="Veneault-Fourrey C."/>
            <person name="LaButti K."/>
            <person name="Lindquist E.A."/>
            <person name="Lipzen A."/>
            <person name="Lundell T."/>
            <person name="Morin E."/>
            <person name="Murat C."/>
            <person name="Sun H."/>
            <person name="Tunlid A."/>
            <person name="Henrissat B."/>
            <person name="Grigoriev I.V."/>
            <person name="Hibbett D.S."/>
            <person name="Martin F."/>
            <person name="Nordberg H.P."/>
            <person name="Cantor M.N."/>
            <person name="Hua S.X."/>
        </authorList>
    </citation>
    <scope>NUCLEOTIDE SEQUENCE [LARGE SCALE GENOMIC DNA]</scope>
    <source>
        <strain evidence="1 2">F 1598</strain>
    </source>
</reference>
<dbReference type="InParanoid" id="A0A0C3CHL0"/>
<proteinExistence type="predicted"/>
<protein>
    <submittedName>
        <fullName evidence="1">Uncharacterized protein</fullName>
    </submittedName>
</protein>
<accession>A0A0C3CHL0</accession>
<dbReference type="EMBL" id="KN832975">
    <property type="protein sequence ID" value="KIM89277.1"/>
    <property type="molecule type" value="Genomic_DNA"/>
</dbReference>
<reference evidence="2" key="2">
    <citation type="submission" date="2015-01" db="EMBL/GenBank/DDBJ databases">
        <title>Evolutionary Origins and Diversification of the Mycorrhizal Mutualists.</title>
        <authorList>
            <consortium name="DOE Joint Genome Institute"/>
            <consortium name="Mycorrhizal Genomics Consortium"/>
            <person name="Kohler A."/>
            <person name="Kuo A."/>
            <person name="Nagy L.G."/>
            <person name="Floudas D."/>
            <person name="Copeland A."/>
            <person name="Barry K.W."/>
            <person name="Cichocki N."/>
            <person name="Veneault-Fourrey C."/>
            <person name="LaButti K."/>
            <person name="Lindquist E.A."/>
            <person name="Lipzen A."/>
            <person name="Lundell T."/>
            <person name="Morin E."/>
            <person name="Murat C."/>
            <person name="Riley R."/>
            <person name="Ohm R."/>
            <person name="Sun H."/>
            <person name="Tunlid A."/>
            <person name="Henrissat B."/>
            <person name="Grigoriev I.V."/>
            <person name="Hibbett D.S."/>
            <person name="Martin F."/>
        </authorList>
    </citation>
    <scope>NUCLEOTIDE SEQUENCE [LARGE SCALE GENOMIC DNA]</scope>
    <source>
        <strain evidence="2">F 1598</strain>
    </source>
</reference>